<dbReference type="Proteomes" id="UP000015103">
    <property type="component" value="Unassembled WGS sequence"/>
</dbReference>
<keyword evidence="3" id="KW-1185">Reference proteome</keyword>
<protein>
    <submittedName>
        <fullName evidence="2">Uncharacterized protein</fullName>
    </submittedName>
</protein>
<dbReference type="EnsemblMetazoa" id="RPRC013422-RA">
    <property type="protein sequence ID" value="RPRC013422-PA"/>
    <property type="gene ID" value="RPRC013422"/>
</dbReference>
<dbReference type="AlphaFoldDB" id="T1IAV1"/>
<dbReference type="InParanoid" id="T1IAV1"/>
<evidence type="ECO:0000313" key="2">
    <source>
        <dbReference type="EnsemblMetazoa" id="RPRC013422-PA"/>
    </source>
</evidence>
<dbReference type="EMBL" id="ACPB03006707">
    <property type="status" value="NOT_ANNOTATED_CDS"/>
    <property type="molecule type" value="Genomic_DNA"/>
</dbReference>
<evidence type="ECO:0000313" key="3">
    <source>
        <dbReference type="Proteomes" id="UP000015103"/>
    </source>
</evidence>
<accession>T1IAV1</accession>
<feature type="region of interest" description="Disordered" evidence="1">
    <location>
        <begin position="402"/>
        <end position="427"/>
    </location>
</feature>
<reference evidence="2" key="1">
    <citation type="submission" date="2015-05" db="UniProtKB">
        <authorList>
            <consortium name="EnsemblMetazoa"/>
        </authorList>
    </citation>
    <scope>IDENTIFICATION</scope>
</reference>
<dbReference type="HOGENOM" id="CLU_404039_0_0_1"/>
<proteinExistence type="predicted"/>
<sequence length="681" mass="78817">MKALPYTKSNFLSARFSSRGCGSWAGTGRHLIIRDKERDQDGLQPLKANKKVLWLLSRIRSMIGVNNGPVCCKAKNKPYADYVNHWLNTESFDVTSTTDWSTLERQVSPSNIVNTNSSRRSKFYDSIKSFFITSNKNKKIFNNKKTKSQGNLKYKKYLNEKKRHTGIFTKLINSVRFSNVENPYRKKRSGSLDWKLLHPDYTGASSAKNRNMWEKTVDCICRKRLLKRTKSDSVVFYKSNYLFFNKILDKDALQWEENNRGKFNDKEKPSRNNNDMAHLCRYPVTSKKEENLENTAQKTISVKTKRKTVSAAKKMNSYRNKPKRYDPKIVSSLERSKRHIKETSTAGTQTINLQQSAAHRNCNYYIFKGKNYNPNSYPQTGQDGEMKRNSIVGCSCSLNKMATKNSPRKDNAQSLVTTGTRRNKQTSKQCQTAYAISQSKPRKVLENLSSKNLQVGFNHIYVEKMLVAKQKQIRKISEDKAKQIVKFSPEKNNDTFHVSKNVTKITDKVNEPLENFFVYSGPSINTLDTGLLQSSPATTISPELEKRSNKSKSIFTCYTVVNQNDNTDRQNSYNHDNTAQLEDALLSFYTLRVDGLVERKIMNKCEEQNHNVDNCHDCCRKQRKEQTIQANNNKQQTLYHHVEPYNNNTTNYKQTYIVNFNNRIKQINQYIIDNEGYDNKN</sequence>
<dbReference type="VEuPathDB" id="VectorBase:RPRC013422"/>
<feature type="compositionally biased region" description="Polar residues" evidence="1">
    <location>
        <begin position="412"/>
        <end position="427"/>
    </location>
</feature>
<organism evidence="2 3">
    <name type="scientific">Rhodnius prolixus</name>
    <name type="common">Triatomid bug</name>
    <dbReference type="NCBI Taxonomy" id="13249"/>
    <lineage>
        <taxon>Eukaryota</taxon>
        <taxon>Metazoa</taxon>
        <taxon>Ecdysozoa</taxon>
        <taxon>Arthropoda</taxon>
        <taxon>Hexapoda</taxon>
        <taxon>Insecta</taxon>
        <taxon>Pterygota</taxon>
        <taxon>Neoptera</taxon>
        <taxon>Paraneoptera</taxon>
        <taxon>Hemiptera</taxon>
        <taxon>Heteroptera</taxon>
        <taxon>Panheteroptera</taxon>
        <taxon>Cimicomorpha</taxon>
        <taxon>Reduviidae</taxon>
        <taxon>Triatominae</taxon>
        <taxon>Rhodnius</taxon>
    </lineage>
</organism>
<name>T1IAV1_RHOPR</name>
<dbReference type="EMBL" id="ACPB03006708">
    <property type="status" value="NOT_ANNOTATED_CDS"/>
    <property type="molecule type" value="Genomic_DNA"/>
</dbReference>
<evidence type="ECO:0000256" key="1">
    <source>
        <dbReference type="SAM" id="MobiDB-lite"/>
    </source>
</evidence>